<organism evidence="7 8">
    <name type="scientific">Amycolatopsis cihanbeyliensis</name>
    <dbReference type="NCBI Taxonomy" id="1128664"/>
    <lineage>
        <taxon>Bacteria</taxon>
        <taxon>Bacillati</taxon>
        <taxon>Actinomycetota</taxon>
        <taxon>Actinomycetes</taxon>
        <taxon>Pseudonocardiales</taxon>
        <taxon>Pseudonocardiaceae</taxon>
        <taxon>Amycolatopsis</taxon>
    </lineage>
</organism>
<dbReference type="Pfam" id="PF00107">
    <property type="entry name" value="ADH_zinc_N"/>
    <property type="match status" value="1"/>
</dbReference>
<dbReference type="SUPFAM" id="SSF50129">
    <property type="entry name" value="GroES-like"/>
    <property type="match status" value="1"/>
</dbReference>
<feature type="domain" description="Enoyl reductase (ER)" evidence="6">
    <location>
        <begin position="15"/>
        <end position="365"/>
    </location>
</feature>
<reference evidence="7 8" key="1">
    <citation type="submission" date="2019-06" db="EMBL/GenBank/DDBJ databases">
        <title>Sequencing the genomes of 1000 actinobacteria strains.</title>
        <authorList>
            <person name="Klenk H.-P."/>
        </authorList>
    </citation>
    <scope>NUCLEOTIDE SEQUENCE [LARGE SCALE GENOMIC DNA]</scope>
    <source>
        <strain evidence="7 8">DSM 45679</strain>
    </source>
</reference>
<dbReference type="GO" id="GO:0008270">
    <property type="term" value="F:zinc ion binding"/>
    <property type="evidence" value="ECO:0007669"/>
    <property type="project" value="InterPro"/>
</dbReference>
<evidence type="ECO:0000256" key="4">
    <source>
        <dbReference type="ARBA" id="ARBA00023002"/>
    </source>
</evidence>
<keyword evidence="2 5" id="KW-0479">Metal-binding</keyword>
<dbReference type="CDD" id="cd08231">
    <property type="entry name" value="MDR_TM0436_like"/>
    <property type="match status" value="1"/>
</dbReference>
<accession>A0A542CSH0</accession>
<keyword evidence="4" id="KW-0560">Oxidoreductase</keyword>
<dbReference type="InterPro" id="IPR011032">
    <property type="entry name" value="GroES-like_sf"/>
</dbReference>
<dbReference type="EMBL" id="VFML01000002">
    <property type="protein sequence ID" value="TQI93767.1"/>
    <property type="molecule type" value="Genomic_DNA"/>
</dbReference>
<evidence type="ECO:0000259" key="6">
    <source>
        <dbReference type="SMART" id="SM00829"/>
    </source>
</evidence>
<protein>
    <submittedName>
        <fullName evidence="7">D-arabinose 1-dehydrogenase-like Zn-dependent alcohol dehydrogenase</fullName>
    </submittedName>
</protein>
<dbReference type="InterPro" id="IPR013154">
    <property type="entry name" value="ADH-like_N"/>
</dbReference>
<dbReference type="RefSeq" id="WP_142002849.1">
    <property type="nucleotide sequence ID" value="NZ_VFML01000002.1"/>
</dbReference>
<dbReference type="PANTHER" id="PTHR43401">
    <property type="entry name" value="L-THREONINE 3-DEHYDROGENASE"/>
    <property type="match status" value="1"/>
</dbReference>
<evidence type="ECO:0000256" key="1">
    <source>
        <dbReference type="ARBA" id="ARBA00001947"/>
    </source>
</evidence>
<dbReference type="SMART" id="SM00829">
    <property type="entry name" value="PKS_ER"/>
    <property type="match status" value="1"/>
</dbReference>
<dbReference type="Gene3D" id="3.40.50.720">
    <property type="entry name" value="NAD(P)-binding Rossmann-like Domain"/>
    <property type="match status" value="1"/>
</dbReference>
<evidence type="ECO:0000313" key="7">
    <source>
        <dbReference type="EMBL" id="TQI93767.1"/>
    </source>
</evidence>
<dbReference type="SUPFAM" id="SSF51735">
    <property type="entry name" value="NAD(P)-binding Rossmann-fold domains"/>
    <property type="match status" value="1"/>
</dbReference>
<dbReference type="Pfam" id="PF08240">
    <property type="entry name" value="ADH_N"/>
    <property type="match status" value="1"/>
</dbReference>
<name>A0A542CSH0_AMYCI</name>
<dbReference type="GO" id="GO:0016491">
    <property type="term" value="F:oxidoreductase activity"/>
    <property type="evidence" value="ECO:0007669"/>
    <property type="project" value="UniProtKB-KW"/>
</dbReference>
<dbReference type="Gene3D" id="3.90.180.10">
    <property type="entry name" value="Medium-chain alcohol dehydrogenases, catalytic domain"/>
    <property type="match status" value="1"/>
</dbReference>
<keyword evidence="3 5" id="KW-0862">Zinc</keyword>
<dbReference type="AlphaFoldDB" id="A0A542CSH0"/>
<dbReference type="InterPro" id="IPR036291">
    <property type="entry name" value="NAD(P)-bd_dom_sf"/>
</dbReference>
<dbReference type="InterPro" id="IPR020843">
    <property type="entry name" value="ER"/>
</dbReference>
<evidence type="ECO:0000256" key="2">
    <source>
        <dbReference type="ARBA" id="ARBA00022723"/>
    </source>
</evidence>
<evidence type="ECO:0000313" key="8">
    <source>
        <dbReference type="Proteomes" id="UP000320876"/>
    </source>
</evidence>
<keyword evidence="8" id="KW-1185">Reference proteome</keyword>
<dbReference type="Proteomes" id="UP000320876">
    <property type="component" value="Unassembled WGS sequence"/>
</dbReference>
<dbReference type="PANTHER" id="PTHR43401:SF2">
    <property type="entry name" value="L-THREONINE 3-DEHYDROGENASE"/>
    <property type="match status" value="1"/>
</dbReference>
<evidence type="ECO:0000256" key="5">
    <source>
        <dbReference type="RuleBase" id="RU361277"/>
    </source>
</evidence>
<evidence type="ECO:0000256" key="3">
    <source>
        <dbReference type="ARBA" id="ARBA00022833"/>
    </source>
</evidence>
<dbReference type="InterPro" id="IPR013149">
    <property type="entry name" value="ADH-like_C"/>
</dbReference>
<dbReference type="PROSITE" id="PS00059">
    <property type="entry name" value="ADH_ZINC"/>
    <property type="match status" value="1"/>
</dbReference>
<sequence length="375" mass="39005">MSPATTRAAVLREYGRPLVLEELPLPAEPEPGAAVVRIDRTTLCGTDAHLWQGGMPGVELPIVLGHEMVGTVVALGEGADRDARGRPVGIGTRLVWSESTCGHCHGCTVLREPVLCADRGYGFRQRADRPPYVTGGLAEYCYLPPGAARLVVPEDMPHDWAAAAGCAVKTALRAVRRAGGVRHGETVVVQGSGPLGLFGTALARAGGAGLVVTVGAPADRLAIARAWGADEVVSVRELTEPESRVARVAELTGPRGADLVLDFAGGPTANHEGVLMCGQRGRHVVVGLAGPDARAVPLDVVMSREIQVLGSLNGDVSDLDGALRFLESFRDRFDFSAAFGAPAGLAESTTALAAMASMTTTKAVISPHLDLKEPA</sequence>
<dbReference type="InterPro" id="IPR002328">
    <property type="entry name" value="ADH_Zn_CS"/>
</dbReference>
<comment type="similarity">
    <text evidence="5">Belongs to the zinc-containing alcohol dehydrogenase family.</text>
</comment>
<gene>
    <name evidence="7" type="ORF">FB471_5909</name>
</gene>
<dbReference type="InterPro" id="IPR050129">
    <property type="entry name" value="Zn_alcohol_dh"/>
</dbReference>
<proteinExistence type="inferred from homology"/>
<comment type="caution">
    <text evidence="7">The sequence shown here is derived from an EMBL/GenBank/DDBJ whole genome shotgun (WGS) entry which is preliminary data.</text>
</comment>
<dbReference type="OrthoDB" id="3987021at2"/>
<comment type="cofactor">
    <cofactor evidence="1 5">
        <name>Zn(2+)</name>
        <dbReference type="ChEBI" id="CHEBI:29105"/>
    </cofactor>
</comment>